<comment type="caution">
    <text evidence="1">The sequence shown here is derived from an EMBL/GenBank/DDBJ whole genome shotgun (WGS) entry which is preliminary data.</text>
</comment>
<sequence>MKQICYLSEYSELHVAGYRLSIAERDYLSRLSATANGQNQEVKLYFDELRTGVRFRSTSWVGVIELEGVRLVITPKFNKGFQSLIDMICFVEQLPFHQWDETEAEWGRHQLMELFVRLYLIELEKLMEIGIVKEYVTEEDNLTRLRGRPDFMKQLQHNFALAHRLYCRYDELATNIPENQVILKGLTLAQQLDLYPATQKKVHQYRTEWEQWCEPYRGEQLPPFHYHRLNAHYEKVHKLTSYLFKSMAVNNLYRFEESAYYSLLIDMNELFERFVVGLLKQYLPARYKVTASKRITTAIMADGSSYRHIIPDMIVTDQETGDHSVLDTKYKNYGERKVETADIFQLNFYAQYFHHHIEKPHRAIIVYPKFSGVNTQPLQIRLLPDTFHQGVLAVKPIGIEECLTDIKDREVKKLERKVWTLVD</sequence>
<organism evidence="1 2">
    <name type="scientific">Caldalkalibacillus uzonensis</name>
    <dbReference type="NCBI Taxonomy" id="353224"/>
    <lineage>
        <taxon>Bacteria</taxon>
        <taxon>Bacillati</taxon>
        <taxon>Bacillota</taxon>
        <taxon>Bacilli</taxon>
        <taxon>Bacillales</taxon>
        <taxon>Bacillaceae</taxon>
        <taxon>Caldalkalibacillus</taxon>
    </lineage>
</organism>
<dbReference type="Pfam" id="PF10117">
    <property type="entry name" value="McrBC"/>
    <property type="match status" value="1"/>
</dbReference>
<gene>
    <name evidence="1" type="ORF">J2S00_003350</name>
</gene>
<reference evidence="1 2" key="1">
    <citation type="submission" date="2023-07" db="EMBL/GenBank/DDBJ databases">
        <title>Genomic Encyclopedia of Type Strains, Phase IV (KMG-IV): sequencing the most valuable type-strain genomes for metagenomic binning, comparative biology and taxonomic classification.</title>
        <authorList>
            <person name="Goeker M."/>
        </authorList>
    </citation>
    <scope>NUCLEOTIDE SEQUENCE [LARGE SCALE GENOMIC DNA]</scope>
    <source>
        <strain evidence="1 2">DSM 17740</strain>
    </source>
</reference>
<evidence type="ECO:0000313" key="1">
    <source>
        <dbReference type="EMBL" id="MDQ0340526.1"/>
    </source>
</evidence>
<dbReference type="PANTHER" id="PTHR38733">
    <property type="entry name" value="PROTEIN MCRC"/>
    <property type="match status" value="1"/>
</dbReference>
<protein>
    <submittedName>
        <fullName evidence="1">5-methylcytosine-specific restriction enzyme subunit McrC</fullName>
    </submittedName>
</protein>
<proteinExistence type="predicted"/>
<accession>A0ABU0CVT1</accession>
<keyword evidence="2" id="KW-1185">Reference proteome</keyword>
<dbReference type="RefSeq" id="WP_307342301.1">
    <property type="nucleotide sequence ID" value="NZ_JAUSUQ010000015.1"/>
</dbReference>
<evidence type="ECO:0000313" key="2">
    <source>
        <dbReference type="Proteomes" id="UP001232445"/>
    </source>
</evidence>
<dbReference type="PANTHER" id="PTHR38733:SF1">
    <property type="entry name" value="TYPE IV METHYL-DIRECTED RESTRICTION ENZYME ECOKMCRBC"/>
    <property type="match status" value="1"/>
</dbReference>
<dbReference type="EMBL" id="JAUSUQ010000015">
    <property type="protein sequence ID" value="MDQ0340526.1"/>
    <property type="molecule type" value="Genomic_DNA"/>
</dbReference>
<name>A0ABU0CVT1_9BACI</name>
<dbReference type="Proteomes" id="UP001232445">
    <property type="component" value="Unassembled WGS sequence"/>
</dbReference>
<dbReference type="InterPro" id="IPR019292">
    <property type="entry name" value="McrC"/>
</dbReference>